<organism evidence="3 4">
    <name type="scientific">Plectus sambesii</name>
    <dbReference type="NCBI Taxonomy" id="2011161"/>
    <lineage>
        <taxon>Eukaryota</taxon>
        <taxon>Metazoa</taxon>
        <taxon>Ecdysozoa</taxon>
        <taxon>Nematoda</taxon>
        <taxon>Chromadorea</taxon>
        <taxon>Plectida</taxon>
        <taxon>Plectina</taxon>
        <taxon>Plectoidea</taxon>
        <taxon>Plectidae</taxon>
        <taxon>Plectus</taxon>
    </lineage>
</organism>
<protein>
    <submittedName>
        <fullName evidence="4">Ski2 N-terminal domain-containing protein</fullName>
    </submittedName>
</protein>
<feature type="region of interest" description="Disordered" evidence="1">
    <location>
        <begin position="186"/>
        <end position="209"/>
    </location>
</feature>
<evidence type="ECO:0000256" key="1">
    <source>
        <dbReference type="SAM" id="MobiDB-lite"/>
    </source>
</evidence>
<dbReference type="WBParaSite" id="PSAMB.scaffold3366size18574.g21198.t1">
    <property type="protein sequence ID" value="PSAMB.scaffold3366size18574.g21198.t1"/>
    <property type="gene ID" value="PSAMB.scaffold3366size18574.g21198"/>
</dbReference>
<name>A0A914W951_9BILA</name>
<accession>A0A914W951</accession>
<sequence length="272" mass="29347">MASTTTTGEEVGKLLEDLLVAEADRVFCESARALLLQTDEYDERKTWRFSKPENDKKSLVFDLLKPSEATTTFEAERDLRTGAVMGVKEVACQSGGGTARSSMSLLRAPDSAAPNRLMGSATNVPFLPGGMEEDLNNVMRLAELQHAPDDDNLKYLDFSGELLTRAPGLSQGGDFQSASAASNTVVDSKIRSEPSGAAASTQPSDQTTENTDVAADIFALMDLVGGGGPIAPPESESSDEEELAVCYRFSRFQPCYIEAVFLYFVLVLFDMV</sequence>
<evidence type="ECO:0000313" key="4">
    <source>
        <dbReference type="WBParaSite" id="PSAMB.scaffold3366size18574.g21198.t1"/>
    </source>
</evidence>
<dbReference type="Pfam" id="PF17911">
    <property type="entry name" value="Ski2_N"/>
    <property type="match status" value="1"/>
</dbReference>
<keyword evidence="3" id="KW-1185">Reference proteome</keyword>
<dbReference type="InterPro" id="IPR040801">
    <property type="entry name" value="Ski2_N"/>
</dbReference>
<evidence type="ECO:0000259" key="2">
    <source>
        <dbReference type="Pfam" id="PF17911"/>
    </source>
</evidence>
<dbReference type="Proteomes" id="UP000887566">
    <property type="component" value="Unplaced"/>
</dbReference>
<feature type="domain" description="Ski2 N-terminal" evidence="2">
    <location>
        <begin position="64"/>
        <end position="180"/>
    </location>
</feature>
<feature type="compositionally biased region" description="Polar residues" evidence="1">
    <location>
        <begin position="198"/>
        <end position="209"/>
    </location>
</feature>
<reference evidence="4" key="1">
    <citation type="submission" date="2022-11" db="UniProtKB">
        <authorList>
            <consortium name="WormBaseParasite"/>
        </authorList>
    </citation>
    <scope>IDENTIFICATION</scope>
</reference>
<proteinExistence type="predicted"/>
<evidence type="ECO:0000313" key="3">
    <source>
        <dbReference type="Proteomes" id="UP000887566"/>
    </source>
</evidence>
<dbReference type="AlphaFoldDB" id="A0A914W951"/>